<sequence>MKVKKAFRFRIYPNKKQITFIHKTIGCSRFVYNYFTGKQKEKDHYWHTVNEMDTKTKTLKNLLCVHGRVISVNAITKEIRTQAGIFVKKHCD</sequence>
<organism evidence="2 3">
    <name type="scientific">Oceanobacillus oncorhynchi</name>
    <dbReference type="NCBI Taxonomy" id="545501"/>
    <lineage>
        <taxon>Bacteria</taxon>
        <taxon>Bacillati</taxon>
        <taxon>Bacillota</taxon>
        <taxon>Bacilli</taxon>
        <taxon>Bacillales</taxon>
        <taxon>Bacillaceae</taxon>
        <taxon>Oceanobacillus</taxon>
    </lineage>
</organism>
<gene>
    <name evidence="2" type="ORF">BN997_01862</name>
</gene>
<feature type="domain" description="Transposase putative helix-turn-helix" evidence="1">
    <location>
        <begin position="1"/>
        <end position="41"/>
    </location>
</feature>
<name>A0A0A1MQU7_9BACI</name>
<accession>A0A0A1MQU7</accession>
<dbReference type="Proteomes" id="UP000040453">
    <property type="component" value="Unassembled WGS sequence"/>
</dbReference>
<dbReference type="EMBL" id="CDGG01000001">
    <property type="protein sequence ID" value="CEI82007.1"/>
    <property type="molecule type" value="Genomic_DNA"/>
</dbReference>
<dbReference type="STRING" id="545501.BN997_01862"/>
<evidence type="ECO:0000313" key="2">
    <source>
        <dbReference type="EMBL" id="CEI82007.1"/>
    </source>
</evidence>
<proteinExistence type="predicted"/>
<dbReference type="InterPro" id="IPR021027">
    <property type="entry name" value="Transposase_put_HTH"/>
</dbReference>
<reference evidence="2 3" key="1">
    <citation type="submission" date="2014-11" db="EMBL/GenBank/DDBJ databases">
        <authorList>
            <person name="Urmite Genomes Urmite Genomes"/>
        </authorList>
    </citation>
    <scope>NUCLEOTIDE SEQUENCE [LARGE SCALE GENOMIC DNA]</scope>
    <source>
        <strain evidence="2 3">Oc5</strain>
    </source>
</reference>
<dbReference type="Pfam" id="PF12323">
    <property type="entry name" value="HTH_OrfB_IS605"/>
    <property type="match status" value="1"/>
</dbReference>
<keyword evidence="3" id="KW-1185">Reference proteome</keyword>
<protein>
    <submittedName>
        <fullName evidence="2">Helix-turn-helix domain protein</fullName>
    </submittedName>
</protein>
<evidence type="ECO:0000313" key="3">
    <source>
        <dbReference type="Proteomes" id="UP000040453"/>
    </source>
</evidence>
<evidence type="ECO:0000259" key="1">
    <source>
        <dbReference type="Pfam" id="PF12323"/>
    </source>
</evidence>
<dbReference type="AlphaFoldDB" id="A0A0A1MQU7"/>